<dbReference type="InterPro" id="IPR038550">
    <property type="entry name" value="GPCR_3_9-Cys_sf"/>
</dbReference>
<dbReference type="CDD" id="cd15934">
    <property type="entry name" value="7tmC_mGluRs_group2_3"/>
    <property type="match status" value="1"/>
</dbReference>
<feature type="transmembrane region" description="Helical" evidence="12">
    <location>
        <begin position="799"/>
        <end position="820"/>
    </location>
</feature>
<evidence type="ECO:0000256" key="3">
    <source>
        <dbReference type="ARBA" id="ARBA00022475"/>
    </source>
</evidence>
<dbReference type="Gene3D" id="3.40.50.2300">
    <property type="match status" value="2"/>
</dbReference>
<dbReference type="FunFam" id="2.10.50.30:FF:000001">
    <property type="entry name" value="metabotropic glutamate receptor 1"/>
    <property type="match status" value="1"/>
</dbReference>
<protein>
    <recommendedName>
        <fullName evidence="14">G-protein coupled receptors family 3 profile domain-containing protein</fullName>
    </recommendedName>
</protein>
<feature type="transmembrane region" description="Helical" evidence="12">
    <location>
        <begin position="832"/>
        <end position="854"/>
    </location>
</feature>
<evidence type="ECO:0000256" key="6">
    <source>
        <dbReference type="ARBA" id="ARBA00023040"/>
    </source>
</evidence>
<dbReference type="FunFam" id="3.40.50.2300:FF:000145">
    <property type="entry name" value="Glutamate receptor, metabotropic"/>
    <property type="match status" value="1"/>
</dbReference>
<keyword evidence="10" id="KW-0807">Transducer</keyword>
<dbReference type="InterPro" id="IPR017979">
    <property type="entry name" value="GPCR_3_CS"/>
</dbReference>
<gene>
    <name evidence="15" type="ORF">DSTB1V02_LOCUS7618</name>
</gene>
<dbReference type="PRINTS" id="PR00593">
    <property type="entry name" value="MTABOTROPICR"/>
</dbReference>
<dbReference type="AlphaFoldDB" id="A0A7R8XKQ2"/>
<feature type="signal peptide" evidence="13">
    <location>
        <begin position="1"/>
        <end position="20"/>
    </location>
</feature>
<evidence type="ECO:0000256" key="12">
    <source>
        <dbReference type="SAM" id="Phobius"/>
    </source>
</evidence>
<comment type="similarity">
    <text evidence="2">Belongs to the G-protein coupled receptor 3 family.</text>
</comment>
<evidence type="ECO:0000256" key="13">
    <source>
        <dbReference type="SAM" id="SignalP"/>
    </source>
</evidence>
<name>A0A7R8XKQ2_9CRUS</name>
<evidence type="ECO:0000256" key="9">
    <source>
        <dbReference type="ARBA" id="ARBA00023180"/>
    </source>
</evidence>
<feature type="chain" id="PRO_5036209250" description="G-protein coupled receptors family 3 profile domain-containing protein" evidence="13">
    <location>
        <begin position="21"/>
        <end position="937"/>
    </location>
</feature>
<evidence type="ECO:0000256" key="10">
    <source>
        <dbReference type="ARBA" id="ARBA00023224"/>
    </source>
</evidence>
<feature type="transmembrane region" description="Helical" evidence="12">
    <location>
        <begin position="642"/>
        <end position="667"/>
    </location>
</feature>
<organism evidence="15">
    <name type="scientific">Darwinula stevensoni</name>
    <dbReference type="NCBI Taxonomy" id="69355"/>
    <lineage>
        <taxon>Eukaryota</taxon>
        <taxon>Metazoa</taxon>
        <taxon>Ecdysozoa</taxon>
        <taxon>Arthropoda</taxon>
        <taxon>Crustacea</taxon>
        <taxon>Oligostraca</taxon>
        <taxon>Ostracoda</taxon>
        <taxon>Podocopa</taxon>
        <taxon>Podocopida</taxon>
        <taxon>Darwinulocopina</taxon>
        <taxon>Darwinuloidea</taxon>
        <taxon>Darwinulidae</taxon>
        <taxon>Darwinula</taxon>
    </lineage>
</organism>
<feature type="transmembrane region" description="Helical" evidence="12">
    <location>
        <begin position="712"/>
        <end position="733"/>
    </location>
</feature>
<dbReference type="Pfam" id="PF00003">
    <property type="entry name" value="7tm_3"/>
    <property type="match status" value="1"/>
</dbReference>
<keyword evidence="13" id="KW-0732">Signal</keyword>
<keyword evidence="16" id="KW-1185">Reference proteome</keyword>
<dbReference type="PROSITE" id="PS50259">
    <property type="entry name" value="G_PROTEIN_RECEP_F3_4"/>
    <property type="match status" value="1"/>
</dbReference>
<dbReference type="OrthoDB" id="425344at2759"/>
<dbReference type="PROSITE" id="PS00980">
    <property type="entry name" value="G_PROTEIN_RECEP_F3_2"/>
    <property type="match status" value="1"/>
</dbReference>
<feature type="transmembrane region" description="Helical" evidence="12">
    <location>
        <begin position="860"/>
        <end position="883"/>
    </location>
</feature>
<dbReference type="PANTHER" id="PTHR24060">
    <property type="entry name" value="METABOTROPIC GLUTAMATE RECEPTOR"/>
    <property type="match status" value="1"/>
</dbReference>
<feature type="transmembrane region" description="Helical" evidence="12">
    <location>
        <begin position="679"/>
        <end position="700"/>
    </location>
</feature>
<reference evidence="15" key="1">
    <citation type="submission" date="2020-11" db="EMBL/GenBank/DDBJ databases">
        <authorList>
            <person name="Tran Van P."/>
        </authorList>
    </citation>
    <scope>NUCLEOTIDE SEQUENCE</scope>
</reference>
<dbReference type="InterPro" id="IPR001828">
    <property type="entry name" value="ANF_lig-bd_rcpt"/>
</dbReference>
<evidence type="ECO:0000256" key="4">
    <source>
        <dbReference type="ARBA" id="ARBA00022692"/>
    </source>
</evidence>
<dbReference type="Pfam" id="PF01094">
    <property type="entry name" value="ANF_receptor"/>
    <property type="match status" value="1"/>
</dbReference>
<dbReference type="EMBL" id="CAJPEV010001584">
    <property type="protein sequence ID" value="CAG0893388.1"/>
    <property type="molecule type" value="Genomic_DNA"/>
</dbReference>
<evidence type="ECO:0000256" key="5">
    <source>
        <dbReference type="ARBA" id="ARBA00022989"/>
    </source>
</evidence>
<dbReference type="InterPro" id="IPR000162">
    <property type="entry name" value="GPCR_3_mtglu_rcpt"/>
</dbReference>
<dbReference type="GO" id="GO:0005886">
    <property type="term" value="C:plasma membrane"/>
    <property type="evidence" value="ECO:0007669"/>
    <property type="project" value="UniProtKB-SubCell"/>
</dbReference>
<dbReference type="EMBL" id="LR901101">
    <property type="protein sequence ID" value="CAD7247793.1"/>
    <property type="molecule type" value="Genomic_DNA"/>
</dbReference>
<dbReference type="InterPro" id="IPR050726">
    <property type="entry name" value="mGluR"/>
</dbReference>
<evidence type="ECO:0000256" key="8">
    <source>
        <dbReference type="ARBA" id="ARBA00023170"/>
    </source>
</evidence>
<evidence type="ECO:0000259" key="14">
    <source>
        <dbReference type="PROSITE" id="PS50259"/>
    </source>
</evidence>
<evidence type="ECO:0000313" key="16">
    <source>
        <dbReference type="Proteomes" id="UP000677054"/>
    </source>
</evidence>
<dbReference type="PROSITE" id="PS00979">
    <property type="entry name" value="G_PROTEIN_RECEP_F3_1"/>
    <property type="match status" value="1"/>
</dbReference>
<comment type="subcellular location">
    <subcellularLocation>
        <location evidence="1">Cell membrane</location>
        <topology evidence="1">Multi-pass membrane protein</topology>
    </subcellularLocation>
</comment>
<dbReference type="Gene3D" id="2.10.50.30">
    <property type="entry name" value="GPCR, family 3, nine cysteines domain"/>
    <property type="match status" value="1"/>
</dbReference>
<dbReference type="InterPro" id="IPR000337">
    <property type="entry name" value="GPCR_3"/>
</dbReference>
<dbReference type="PRINTS" id="PR00248">
    <property type="entry name" value="GPCRMGR"/>
</dbReference>
<keyword evidence="8" id="KW-0675">Receptor</keyword>
<dbReference type="SUPFAM" id="SSF53822">
    <property type="entry name" value="Periplasmic binding protein-like I"/>
    <property type="match status" value="1"/>
</dbReference>
<evidence type="ECO:0000256" key="11">
    <source>
        <dbReference type="ARBA" id="ARBA00054813"/>
    </source>
</evidence>
<feature type="transmembrane region" description="Helical" evidence="12">
    <location>
        <begin position="754"/>
        <end position="775"/>
    </location>
</feature>
<dbReference type="Proteomes" id="UP000677054">
    <property type="component" value="Unassembled WGS sequence"/>
</dbReference>
<dbReference type="Pfam" id="PF07562">
    <property type="entry name" value="NCD3G"/>
    <property type="match status" value="1"/>
</dbReference>
<keyword evidence="9" id="KW-0325">Glycoprotein</keyword>
<keyword evidence="4 12" id="KW-0812">Transmembrane</keyword>
<keyword evidence="7 12" id="KW-0472">Membrane</keyword>
<evidence type="ECO:0000256" key="2">
    <source>
        <dbReference type="ARBA" id="ARBA00007242"/>
    </source>
</evidence>
<evidence type="ECO:0000256" key="1">
    <source>
        <dbReference type="ARBA" id="ARBA00004651"/>
    </source>
</evidence>
<accession>A0A7R8XKQ2</accession>
<dbReference type="InterPro" id="IPR011500">
    <property type="entry name" value="GPCR_3_9-Cys_dom"/>
</dbReference>
<dbReference type="InterPro" id="IPR028082">
    <property type="entry name" value="Peripla_BP_I"/>
</dbReference>
<keyword evidence="5 12" id="KW-1133">Transmembrane helix</keyword>
<dbReference type="GO" id="GO:0004930">
    <property type="term" value="F:G protein-coupled receptor activity"/>
    <property type="evidence" value="ECO:0007669"/>
    <property type="project" value="UniProtKB-KW"/>
</dbReference>
<evidence type="ECO:0000313" key="15">
    <source>
        <dbReference type="EMBL" id="CAD7247793.1"/>
    </source>
</evidence>
<keyword evidence="6" id="KW-0297">G-protein coupled receptor</keyword>
<dbReference type="InterPro" id="IPR017978">
    <property type="entry name" value="GPCR_3_C"/>
</dbReference>
<sequence length="937" mass="104800">MDPMDVLATLLGCLVATASASVSRSVKLPGEIVLGGLFPIHEKGEHAPCSPAFYDRGLQRLEAMLFAIDRINADPVLLPHIRLGVNILDTCSRDSYALNQSLEFIRASINTIDTSGFECSDGREPRRKYAHMPVANLLRLFGIPQISPASTAKTLSDKTRFDLFARTVPPDNYQAMALVDILLSFNWSYVSTVSSEGSYGEDGIEAFRQAAAERNICIAVNEKVPHNANDTIFNEIIQRLTRKPQAKGVILFTRAEDARGMLAAARRRNQTDSFYWLASDGWGIQQKLVEGLEDVAQGAVTLELDSSVLKEFDLYMLNRTPDNNFRNPRDLLIVGCSVRLSSSTLNPRFEDFWEQTFQCKLPRNLEKMAVNEIPVTAGPEAKPVKPCDPSLRLSPSNGYIQDSKVQFVVAAVYAFAHALENLYRDVCSRKERRVCQAMKTFDGSRFYRDYLLKVNFIGEMSLRSGFPRSKLRDLPRSEKILLGTLRKKLFPAKEISPQTKGDSISVLDNMAGSEVKFDASGDGPARYKIMNFQKMPRIPHFEYKEVGSWADGKLIMDPKEVVWKKGSRVFPSSVCSLPCGIGEVKYMQQGETCCWYCYRCQQWEFLADEFTCQDCGFGNWPHENKTGCYALTRQYMQWTSPFALIPIAISCAGILLTLAVIAVFVRYKETPLVRASGRELSFMLLAGILISYLNTFLLLAKPSPLFCGLQRFGIGTGFSIIYSALLTKTNRISRIFDSASKSARRPSFISPRSQLIITCSLISVQLLATVVWMIVEPPGTRDDFPDRMQAILKCRIKDLSFLVSLVYNMMLITTCTVYAVKTRKIPENFNESKFIGFTMYTTCIIWLAFVPIYFGTGNSFEIQTTTLCVAISLSASVCLVCLYSPKIYIIVFHPDKNVRKLTMNSATYKKAPSSTSQAATTAVTVLTSVNYGSCSDL</sequence>
<keyword evidence="3" id="KW-1003">Cell membrane</keyword>
<comment type="function">
    <text evidence="11">G-protein coupled receptor for glutamate. Ligand binding causes a conformation change that triggers signaling via guanine nucleotide-binding proteins (G proteins) and modulates the activity of down-stream effectors.</text>
</comment>
<evidence type="ECO:0000256" key="7">
    <source>
        <dbReference type="ARBA" id="ARBA00023136"/>
    </source>
</evidence>
<dbReference type="PROSITE" id="PS00981">
    <property type="entry name" value="G_PROTEIN_RECEP_F3_3"/>
    <property type="match status" value="1"/>
</dbReference>
<proteinExistence type="inferred from homology"/>
<feature type="domain" description="G-protein coupled receptors family 3 profile" evidence="14">
    <location>
        <begin position="642"/>
        <end position="906"/>
    </location>
</feature>